<gene>
    <name evidence="2" type="ORF">FNA46_07240</name>
</gene>
<protein>
    <submittedName>
        <fullName evidence="2">Uncharacterized protein</fullName>
    </submittedName>
</protein>
<keyword evidence="3" id="KW-1185">Reference proteome</keyword>
<name>A0A549TDE3_9HYPH</name>
<dbReference type="RefSeq" id="WP_143124450.1">
    <property type="nucleotide sequence ID" value="NZ_VJMG01000016.1"/>
</dbReference>
<dbReference type="InterPro" id="IPR038696">
    <property type="entry name" value="IalB_sf"/>
</dbReference>
<accession>A0A549TDE3</accession>
<dbReference type="Gene3D" id="2.60.40.1880">
    <property type="entry name" value="Invasion associated locus B (IalB) protein"/>
    <property type="match status" value="1"/>
</dbReference>
<evidence type="ECO:0000313" key="3">
    <source>
        <dbReference type="Proteomes" id="UP000316801"/>
    </source>
</evidence>
<evidence type="ECO:0000313" key="2">
    <source>
        <dbReference type="EMBL" id="TRL40057.1"/>
    </source>
</evidence>
<dbReference type="EMBL" id="VJMG01000016">
    <property type="protein sequence ID" value="TRL40057.1"/>
    <property type="molecule type" value="Genomic_DNA"/>
</dbReference>
<evidence type="ECO:0000256" key="1">
    <source>
        <dbReference type="SAM" id="SignalP"/>
    </source>
</evidence>
<comment type="caution">
    <text evidence="2">The sequence shown here is derived from an EMBL/GenBank/DDBJ whole genome shotgun (WGS) entry which is preliminary data.</text>
</comment>
<dbReference type="Proteomes" id="UP000316801">
    <property type="component" value="Unassembled WGS sequence"/>
</dbReference>
<reference evidence="2 3" key="1">
    <citation type="submission" date="2019-07" db="EMBL/GenBank/DDBJ databases">
        <title>Ln-dependent methylotrophs.</title>
        <authorList>
            <person name="Tani A."/>
        </authorList>
    </citation>
    <scope>NUCLEOTIDE SEQUENCE [LARGE SCALE GENOMIC DNA]</scope>
    <source>
        <strain evidence="2 3">SM12</strain>
    </source>
</reference>
<dbReference type="Pfam" id="PF06776">
    <property type="entry name" value="IalB"/>
    <property type="match status" value="1"/>
</dbReference>
<feature type="signal peptide" evidence="1">
    <location>
        <begin position="1"/>
        <end position="22"/>
    </location>
</feature>
<sequence>MSRKTCALAVSAVLVSAATAGAQPTRINQFEAWGVYAHGNGSNRSCYVLSVPVAQQPAGVNHGENYFLIAPQSGPSPLMPQAIMGYTLKADSRITLTIGNDSFTLVPKDNAAWVRDPAREPALVTAMRGGAEMTLKATSARGTSTAYTYSLKGVSAALQALRNCR</sequence>
<keyword evidence="1" id="KW-0732">Signal</keyword>
<dbReference type="AlphaFoldDB" id="A0A549TDE3"/>
<organism evidence="2 3">
    <name type="scientific">Rhizobium straminoryzae</name>
    <dbReference type="NCBI Taxonomy" id="1387186"/>
    <lineage>
        <taxon>Bacteria</taxon>
        <taxon>Pseudomonadati</taxon>
        <taxon>Pseudomonadota</taxon>
        <taxon>Alphaproteobacteria</taxon>
        <taxon>Hyphomicrobiales</taxon>
        <taxon>Rhizobiaceae</taxon>
        <taxon>Rhizobium/Agrobacterium group</taxon>
        <taxon>Rhizobium</taxon>
    </lineage>
</organism>
<dbReference type="InterPro" id="IPR010642">
    <property type="entry name" value="Invasion_prot_B"/>
</dbReference>
<proteinExistence type="predicted"/>
<feature type="chain" id="PRO_5021788447" evidence="1">
    <location>
        <begin position="23"/>
        <end position="165"/>
    </location>
</feature>